<dbReference type="EMBL" id="FNAX01000009">
    <property type="protein sequence ID" value="SDF61158.1"/>
    <property type="molecule type" value="Genomic_DNA"/>
</dbReference>
<evidence type="ECO:0000313" key="4">
    <source>
        <dbReference type="Proteomes" id="UP000198614"/>
    </source>
</evidence>
<accession>A0A1G7MH14</accession>
<name>A0A1G7MH14_9ACTN</name>
<dbReference type="AlphaFoldDB" id="A0A1G7MH14"/>
<evidence type="ECO:0000256" key="1">
    <source>
        <dbReference type="SAM" id="MobiDB-lite"/>
    </source>
</evidence>
<reference evidence="3 4" key="1">
    <citation type="submission" date="2016-10" db="EMBL/GenBank/DDBJ databases">
        <authorList>
            <person name="de Groot N.N."/>
        </authorList>
    </citation>
    <scope>NUCLEOTIDE SEQUENCE [LARGE SCALE GENOMIC DNA]</scope>
    <source>
        <strain evidence="3 4">CGMCC 4.1859</strain>
    </source>
</reference>
<organism evidence="3 4">
    <name type="scientific">Streptomyces griseoaurantiacus</name>
    <dbReference type="NCBI Taxonomy" id="68213"/>
    <lineage>
        <taxon>Bacteria</taxon>
        <taxon>Bacillati</taxon>
        <taxon>Actinomycetota</taxon>
        <taxon>Actinomycetes</taxon>
        <taxon>Kitasatosporales</taxon>
        <taxon>Streptomycetaceae</taxon>
        <taxon>Streptomyces</taxon>
        <taxon>Streptomyces aurantiacus group</taxon>
    </lineage>
</organism>
<feature type="region of interest" description="Disordered" evidence="1">
    <location>
        <begin position="1"/>
        <end position="53"/>
    </location>
</feature>
<dbReference type="InterPro" id="IPR046633">
    <property type="entry name" value="DUF6745"/>
</dbReference>
<dbReference type="Proteomes" id="UP000198614">
    <property type="component" value="Unassembled WGS sequence"/>
</dbReference>
<dbReference type="Pfam" id="PF20530">
    <property type="entry name" value="DUF6745"/>
    <property type="match status" value="1"/>
</dbReference>
<feature type="compositionally biased region" description="Low complexity" evidence="1">
    <location>
        <begin position="14"/>
        <end position="44"/>
    </location>
</feature>
<proteinExistence type="predicted"/>
<feature type="domain" description="DUF6745" evidence="2">
    <location>
        <begin position="201"/>
        <end position="405"/>
    </location>
</feature>
<evidence type="ECO:0000259" key="2">
    <source>
        <dbReference type="Pfam" id="PF20530"/>
    </source>
</evidence>
<evidence type="ECO:0000313" key="3">
    <source>
        <dbReference type="EMBL" id="SDF61158.1"/>
    </source>
</evidence>
<feature type="compositionally biased region" description="Gly residues" evidence="1">
    <location>
        <begin position="1"/>
        <end position="13"/>
    </location>
</feature>
<sequence length="405" mass="43192">MRGNGTDMGGADMGGADMSGAGMDNGADGSGAADAAGTDPANGGSVNDGSVNVMSAEGDSVDATSTDDGSVDGLGTWRTWTRATVPADRAAAEAGVRAAYRAAGLPEPERIVWAGSPRAAVSLIRELPDRGACVRDAIRDAPWAAERARLHAELGAGGWSEHWAATGGRLWESTQALVDRIRTGVLEELAGGTTGEEATAVRLLLLEAVLGQHDAPWLAAFAPAGGPFEALTEVCRSAGWWWPYARVAVVSERPVALHQDEAGRLDNGEGPALAYPDGFALHAWRGMPVPADFLTELATLTPVRIHKEENAELRRVMLEYYGYDRYLKDSDAKPLHRDETGTLWRIDLVGDEPLVMVEVLNSTPEPDGTHRTYWLRVPPRTRTAKEGVAWTFGVEAEVYAPSQQT</sequence>
<protein>
    <recommendedName>
        <fullName evidence="2">DUF6745 domain-containing protein</fullName>
    </recommendedName>
</protein>
<gene>
    <name evidence="3" type="ORF">SAMN05216260_109202</name>
</gene>